<dbReference type="FunFam" id="2.70.210.12:FF:000001">
    <property type="entry name" value="GTPase Obg"/>
    <property type="match status" value="1"/>
</dbReference>
<dbReference type="NCBIfam" id="TIGR02729">
    <property type="entry name" value="Obg_CgtA"/>
    <property type="match status" value="1"/>
</dbReference>
<sequence>MKFIDEATITVQSGNGGRGCVSFRREKFIEFGGPDGGDGGGGGDVVLEATADTRTLYEFRHNRLIKAENGGYGMGAKRHGKNGKDIVVYLPAGTVVSNAETGEIIRDFVNPGERFVIAKGGQGGRGNKRFTTSRNRAPRFAQTGEPGEALTIHLELKLLADVGIIGFPNAGKSTLIRVISSARPKTADYPFTTLTPSIGMVQHEWGEPFAVADIPGLIEGAHEGVGLGTTFLKHIERTRMLVHLIDASAIDPENPLAQFDAINRELFLFSDTLKEKAQLVVLNKLDITGVDEKADAFEKALGDTPVLRISAASTHGVDVLKEKLNQAVNGTERDE</sequence>
<dbReference type="InterPro" id="IPR031167">
    <property type="entry name" value="G_OBG"/>
</dbReference>
<name>A0A1G5I873_9BACT</name>
<evidence type="ECO:0000313" key="11">
    <source>
        <dbReference type="EMBL" id="SCY72332.1"/>
    </source>
</evidence>
<keyword evidence="4 8" id="KW-0547">Nucleotide-binding</keyword>
<keyword evidence="5 8" id="KW-0378">Hydrolase</keyword>
<evidence type="ECO:0000256" key="3">
    <source>
        <dbReference type="ARBA" id="ARBA00022723"/>
    </source>
</evidence>
<dbReference type="NCBIfam" id="NF008954">
    <property type="entry name" value="PRK12296.1"/>
    <property type="match status" value="1"/>
</dbReference>
<evidence type="ECO:0000256" key="2">
    <source>
        <dbReference type="ARBA" id="ARBA00022490"/>
    </source>
</evidence>
<dbReference type="OrthoDB" id="9807318at2"/>
<dbReference type="NCBIfam" id="NF008956">
    <property type="entry name" value="PRK12299.1"/>
    <property type="match status" value="1"/>
</dbReference>
<feature type="binding site" evidence="8">
    <location>
        <begin position="310"/>
        <end position="312"/>
    </location>
    <ligand>
        <name>GTP</name>
        <dbReference type="ChEBI" id="CHEBI:37565"/>
    </ligand>
</feature>
<comment type="similarity">
    <text evidence="1 8">Belongs to the TRAFAC class OBG-HflX-like GTPase superfamily. OBG GTPase family.</text>
</comment>
<dbReference type="PROSITE" id="PS00905">
    <property type="entry name" value="GTP1_OBG"/>
    <property type="match status" value="1"/>
</dbReference>
<evidence type="ECO:0000256" key="4">
    <source>
        <dbReference type="ARBA" id="ARBA00022741"/>
    </source>
</evidence>
<dbReference type="EC" id="3.6.5.-" evidence="8"/>
<dbReference type="EMBL" id="FMUX01000018">
    <property type="protein sequence ID" value="SCY72332.1"/>
    <property type="molecule type" value="Genomic_DNA"/>
</dbReference>
<dbReference type="PRINTS" id="PR00326">
    <property type="entry name" value="GTP1OBG"/>
</dbReference>
<reference evidence="11 12" key="1">
    <citation type="submission" date="2016-10" db="EMBL/GenBank/DDBJ databases">
        <authorList>
            <person name="de Groot N.N."/>
        </authorList>
    </citation>
    <scope>NUCLEOTIDE SEQUENCE [LARGE SCALE GENOMIC DNA]</scope>
    <source>
        <strain evidence="11 12">AA1</strain>
    </source>
</reference>
<dbReference type="InterPro" id="IPR006169">
    <property type="entry name" value="GTP1_OBG_dom"/>
</dbReference>
<proteinExistence type="inferred from homology"/>
<keyword evidence="7 8" id="KW-0342">GTP-binding</keyword>
<dbReference type="GO" id="GO:0005737">
    <property type="term" value="C:cytoplasm"/>
    <property type="evidence" value="ECO:0007669"/>
    <property type="project" value="UniProtKB-SubCell"/>
</dbReference>
<dbReference type="Proteomes" id="UP000198870">
    <property type="component" value="Unassembled WGS sequence"/>
</dbReference>
<feature type="binding site" evidence="8">
    <location>
        <begin position="213"/>
        <end position="216"/>
    </location>
    <ligand>
        <name>GTP</name>
        <dbReference type="ChEBI" id="CHEBI:37565"/>
    </ligand>
</feature>
<feature type="binding site" evidence="8">
    <location>
        <begin position="283"/>
        <end position="286"/>
    </location>
    <ligand>
        <name>GTP</name>
        <dbReference type="ChEBI" id="CHEBI:37565"/>
    </ligand>
</feature>
<dbReference type="PROSITE" id="PS51883">
    <property type="entry name" value="OBG"/>
    <property type="match status" value="1"/>
</dbReference>
<keyword evidence="12" id="KW-1185">Reference proteome</keyword>
<feature type="binding site" evidence="8">
    <location>
        <begin position="166"/>
        <end position="173"/>
    </location>
    <ligand>
        <name>GTP</name>
        <dbReference type="ChEBI" id="CHEBI:37565"/>
    </ligand>
</feature>
<gene>
    <name evidence="8" type="primary">obg</name>
    <name evidence="11" type="ORF">SAMN05216233_11858</name>
</gene>
<dbReference type="Pfam" id="PF01926">
    <property type="entry name" value="MMR_HSR1"/>
    <property type="match status" value="1"/>
</dbReference>
<comment type="subunit">
    <text evidence="8">Monomer.</text>
</comment>
<keyword evidence="2 8" id="KW-0963">Cytoplasm</keyword>
<feature type="binding site" evidence="8">
    <location>
        <begin position="191"/>
        <end position="195"/>
    </location>
    <ligand>
        <name>GTP</name>
        <dbReference type="ChEBI" id="CHEBI:37565"/>
    </ligand>
</feature>
<dbReference type="Gene3D" id="2.70.210.12">
    <property type="entry name" value="GTP1/OBG domain"/>
    <property type="match status" value="1"/>
</dbReference>
<dbReference type="GO" id="GO:0005525">
    <property type="term" value="F:GTP binding"/>
    <property type="evidence" value="ECO:0007669"/>
    <property type="project" value="UniProtKB-UniRule"/>
</dbReference>
<comment type="subcellular location">
    <subcellularLocation>
        <location evidence="8">Cytoplasm</location>
    </subcellularLocation>
</comment>
<comment type="function">
    <text evidence="8">An essential GTPase which binds GTP, GDP and possibly (p)ppGpp with moderate affinity, with high nucleotide exchange rates and a fairly low GTP hydrolysis rate. Plays a role in control of the cell cycle, stress response, ribosome biogenesis and in those bacteria that undergo differentiation, in morphogenesis control.</text>
</comment>
<comment type="cofactor">
    <cofactor evidence="8">
        <name>Mg(2+)</name>
        <dbReference type="ChEBI" id="CHEBI:18420"/>
    </cofactor>
</comment>
<evidence type="ECO:0000256" key="5">
    <source>
        <dbReference type="ARBA" id="ARBA00022801"/>
    </source>
</evidence>
<dbReference type="GO" id="GO:0003924">
    <property type="term" value="F:GTPase activity"/>
    <property type="evidence" value="ECO:0007669"/>
    <property type="project" value="UniProtKB-UniRule"/>
</dbReference>
<evidence type="ECO:0000259" key="10">
    <source>
        <dbReference type="PROSITE" id="PS51883"/>
    </source>
</evidence>
<dbReference type="STRING" id="419481.SAMN05216233_11858"/>
<dbReference type="InterPro" id="IPR014100">
    <property type="entry name" value="GTP-bd_Obg/CgtA"/>
</dbReference>
<organism evidence="11 12">
    <name type="scientific">Desulfoluna spongiiphila</name>
    <dbReference type="NCBI Taxonomy" id="419481"/>
    <lineage>
        <taxon>Bacteria</taxon>
        <taxon>Pseudomonadati</taxon>
        <taxon>Thermodesulfobacteriota</taxon>
        <taxon>Desulfobacteria</taxon>
        <taxon>Desulfobacterales</taxon>
        <taxon>Desulfolunaceae</taxon>
        <taxon>Desulfoluna</taxon>
    </lineage>
</organism>
<dbReference type="InterPro" id="IPR027417">
    <property type="entry name" value="P-loop_NTPase"/>
</dbReference>
<dbReference type="NCBIfam" id="NF008955">
    <property type="entry name" value="PRK12297.1"/>
    <property type="match status" value="1"/>
</dbReference>
<keyword evidence="3 8" id="KW-0479">Metal-binding</keyword>
<dbReference type="Pfam" id="PF01018">
    <property type="entry name" value="GTP1_OBG"/>
    <property type="match status" value="1"/>
</dbReference>
<dbReference type="HAMAP" id="MF_01454">
    <property type="entry name" value="GTPase_Obg"/>
    <property type="match status" value="1"/>
</dbReference>
<dbReference type="PANTHER" id="PTHR11702:SF31">
    <property type="entry name" value="MITOCHONDRIAL RIBOSOME-ASSOCIATED GTPASE 2"/>
    <property type="match status" value="1"/>
</dbReference>
<dbReference type="RefSeq" id="WP_092213465.1">
    <property type="nucleotide sequence ID" value="NZ_FMUX01000018.1"/>
</dbReference>
<dbReference type="AlphaFoldDB" id="A0A1G5I873"/>
<dbReference type="InterPro" id="IPR006073">
    <property type="entry name" value="GTP-bd"/>
</dbReference>
<evidence type="ECO:0000313" key="12">
    <source>
        <dbReference type="Proteomes" id="UP000198870"/>
    </source>
</evidence>
<feature type="binding site" evidence="8">
    <location>
        <position position="173"/>
    </location>
    <ligand>
        <name>Mg(2+)</name>
        <dbReference type="ChEBI" id="CHEBI:18420"/>
    </ligand>
</feature>
<evidence type="ECO:0000256" key="8">
    <source>
        <dbReference type="HAMAP-Rule" id="MF_01454"/>
    </source>
</evidence>
<dbReference type="InterPro" id="IPR006074">
    <property type="entry name" value="GTP1-OBG_CS"/>
</dbReference>
<dbReference type="SUPFAM" id="SSF82051">
    <property type="entry name" value="Obg GTP-binding protein N-terminal domain"/>
    <property type="match status" value="1"/>
</dbReference>
<dbReference type="InterPro" id="IPR045086">
    <property type="entry name" value="OBG_GTPase"/>
</dbReference>
<evidence type="ECO:0000256" key="1">
    <source>
        <dbReference type="ARBA" id="ARBA00007699"/>
    </source>
</evidence>
<dbReference type="GO" id="GO:0042254">
    <property type="term" value="P:ribosome biogenesis"/>
    <property type="evidence" value="ECO:0007669"/>
    <property type="project" value="UniProtKB-UniRule"/>
</dbReference>
<dbReference type="CDD" id="cd01898">
    <property type="entry name" value="Obg"/>
    <property type="match status" value="1"/>
</dbReference>
<dbReference type="SUPFAM" id="SSF52540">
    <property type="entry name" value="P-loop containing nucleoside triphosphate hydrolases"/>
    <property type="match status" value="1"/>
</dbReference>
<feature type="domain" description="OBG-type G" evidence="9">
    <location>
        <begin position="160"/>
        <end position="329"/>
    </location>
</feature>
<dbReference type="Gene3D" id="3.40.50.300">
    <property type="entry name" value="P-loop containing nucleotide triphosphate hydrolases"/>
    <property type="match status" value="1"/>
</dbReference>
<evidence type="ECO:0000256" key="6">
    <source>
        <dbReference type="ARBA" id="ARBA00022842"/>
    </source>
</evidence>
<dbReference type="GO" id="GO:0043022">
    <property type="term" value="F:ribosome binding"/>
    <property type="evidence" value="ECO:0007669"/>
    <property type="project" value="UniProtKB-ARBA"/>
</dbReference>
<accession>A0A1G5I873</accession>
<keyword evidence="6 8" id="KW-0460">Magnesium</keyword>
<feature type="domain" description="Obg" evidence="10">
    <location>
        <begin position="1"/>
        <end position="159"/>
    </location>
</feature>
<dbReference type="PROSITE" id="PS51710">
    <property type="entry name" value="G_OBG"/>
    <property type="match status" value="1"/>
</dbReference>
<protein>
    <recommendedName>
        <fullName evidence="8">GTPase Obg</fullName>
        <ecNumber evidence="8">3.6.5.-</ecNumber>
    </recommendedName>
    <alternativeName>
        <fullName evidence="8">GTP-binding protein Obg</fullName>
    </alternativeName>
</protein>
<dbReference type="PANTHER" id="PTHR11702">
    <property type="entry name" value="DEVELOPMENTALLY REGULATED GTP-BINDING PROTEIN-RELATED"/>
    <property type="match status" value="1"/>
</dbReference>
<evidence type="ECO:0000259" key="9">
    <source>
        <dbReference type="PROSITE" id="PS51710"/>
    </source>
</evidence>
<dbReference type="PIRSF" id="PIRSF002401">
    <property type="entry name" value="GTP_bd_Obg/CgtA"/>
    <property type="match status" value="1"/>
</dbReference>
<dbReference type="InterPro" id="IPR036726">
    <property type="entry name" value="GTP1_OBG_dom_sf"/>
</dbReference>
<feature type="binding site" evidence="8">
    <location>
        <position position="193"/>
    </location>
    <ligand>
        <name>Mg(2+)</name>
        <dbReference type="ChEBI" id="CHEBI:18420"/>
    </ligand>
</feature>
<dbReference type="GO" id="GO:0000287">
    <property type="term" value="F:magnesium ion binding"/>
    <property type="evidence" value="ECO:0007669"/>
    <property type="project" value="InterPro"/>
</dbReference>
<evidence type="ECO:0000256" key="7">
    <source>
        <dbReference type="ARBA" id="ARBA00023134"/>
    </source>
</evidence>